<dbReference type="Proteomes" id="UP000075840">
    <property type="component" value="Unassembled WGS sequence"/>
</dbReference>
<reference evidence="1" key="1">
    <citation type="submission" date="2022-08" db="UniProtKB">
        <authorList>
            <consortium name="EnsemblMetazoa"/>
        </authorList>
    </citation>
    <scope>IDENTIFICATION</scope>
    <source>
        <strain evidence="1">Dongola</strain>
    </source>
</reference>
<dbReference type="Pfam" id="PF18701">
    <property type="entry name" value="DUF5641"/>
    <property type="match status" value="1"/>
</dbReference>
<dbReference type="AlphaFoldDB" id="A0A182HGI6"/>
<protein>
    <submittedName>
        <fullName evidence="1">Uncharacterized protein</fullName>
    </submittedName>
</protein>
<proteinExistence type="predicted"/>
<dbReference type="VEuPathDB" id="VectorBase:AARA000339"/>
<dbReference type="PANTHER" id="PTHR47331">
    <property type="entry name" value="PHD-TYPE DOMAIN-CONTAINING PROTEIN"/>
    <property type="match status" value="1"/>
</dbReference>
<dbReference type="VEuPathDB" id="VectorBase:AARA21_001329"/>
<dbReference type="InterPro" id="IPR040676">
    <property type="entry name" value="DUF5641"/>
</dbReference>
<organism evidence="1 2">
    <name type="scientific">Anopheles arabiensis</name>
    <name type="common">Mosquito</name>
    <dbReference type="NCBI Taxonomy" id="7173"/>
    <lineage>
        <taxon>Eukaryota</taxon>
        <taxon>Metazoa</taxon>
        <taxon>Ecdysozoa</taxon>
        <taxon>Arthropoda</taxon>
        <taxon>Hexapoda</taxon>
        <taxon>Insecta</taxon>
        <taxon>Pterygota</taxon>
        <taxon>Neoptera</taxon>
        <taxon>Endopterygota</taxon>
        <taxon>Diptera</taxon>
        <taxon>Nematocera</taxon>
        <taxon>Culicoidea</taxon>
        <taxon>Culicidae</taxon>
        <taxon>Anophelinae</taxon>
        <taxon>Anopheles</taxon>
    </lineage>
</organism>
<evidence type="ECO:0000313" key="2">
    <source>
        <dbReference type="Proteomes" id="UP000075840"/>
    </source>
</evidence>
<accession>A0A182HGI6</accession>
<sequence>MVYPEEYRILHKARDNAEPTLFVHRSSPLRKRSPYMDRDGVLRVKGRIDACSFISEDTKRPVILPKANFVTDLIIDFYHRKYRHANHLVLINEVRQRYEVSAESIKNTWKTSQVYADIFWRKWVSCYLPTLTKRTKWFDTVKPITVGDVVLIVDETLPRRCWPKGRVVRAIVSRDGAVRRVHVQTASGKIIERPAVKIAVIDVSA</sequence>
<dbReference type="PANTHER" id="PTHR47331:SF1">
    <property type="entry name" value="GAG-LIKE PROTEIN"/>
    <property type="match status" value="1"/>
</dbReference>
<evidence type="ECO:0000313" key="1">
    <source>
        <dbReference type="EnsemblMetazoa" id="AARA000339-PA"/>
    </source>
</evidence>
<dbReference type="EMBL" id="APCN01004242">
    <property type="status" value="NOT_ANNOTATED_CDS"/>
    <property type="molecule type" value="Genomic_DNA"/>
</dbReference>
<dbReference type="EnsemblMetazoa" id="AARA000339-RA">
    <property type="protein sequence ID" value="AARA000339-PA"/>
    <property type="gene ID" value="AARA000339"/>
</dbReference>
<keyword evidence="2" id="KW-1185">Reference proteome</keyword>
<name>A0A182HGI6_ANOAR</name>